<name>A0A2T5G8T8_9BACL</name>
<sequence length="94" mass="10357">MLVFLLSFLAALVAFVFAVDVTRRAWAKRRLSDVLFAVSPYMFALAAFGEFAGGAFGWNAGLYKLYYFTAFPPLEILYAHAARGFLRSSSGPSC</sequence>
<dbReference type="EMBL" id="PEBW01000002">
    <property type="protein sequence ID" value="PTQ52595.1"/>
    <property type="molecule type" value="Genomic_DNA"/>
</dbReference>
<keyword evidence="1" id="KW-0472">Membrane</keyword>
<accession>A0A2T5G8T8</accession>
<dbReference type="AlphaFoldDB" id="A0A2T5G8T8"/>
<evidence type="ECO:0000256" key="1">
    <source>
        <dbReference type="SAM" id="Phobius"/>
    </source>
</evidence>
<dbReference type="Proteomes" id="UP000244016">
    <property type="component" value="Unassembled WGS sequence"/>
</dbReference>
<comment type="caution">
    <text evidence="2">The sequence shown here is derived from an EMBL/GenBank/DDBJ whole genome shotgun (WGS) entry which is preliminary data.</text>
</comment>
<gene>
    <name evidence="2" type="ORF">BLITH_0774</name>
</gene>
<organism evidence="2 3">
    <name type="scientific">Brockia lithotrophica</name>
    <dbReference type="NCBI Taxonomy" id="933949"/>
    <lineage>
        <taxon>Bacteria</taxon>
        <taxon>Bacillati</taxon>
        <taxon>Bacillota</taxon>
        <taxon>Bacilli</taxon>
        <taxon>Bacillales</taxon>
        <taxon>Bacillales Family X. Incertae Sedis</taxon>
        <taxon>Brockia</taxon>
    </lineage>
</organism>
<evidence type="ECO:0000313" key="2">
    <source>
        <dbReference type="EMBL" id="PTQ52595.1"/>
    </source>
</evidence>
<keyword evidence="1" id="KW-0812">Transmembrane</keyword>
<feature type="transmembrane region" description="Helical" evidence="1">
    <location>
        <begin position="34"/>
        <end position="58"/>
    </location>
</feature>
<evidence type="ECO:0000313" key="3">
    <source>
        <dbReference type="Proteomes" id="UP000244016"/>
    </source>
</evidence>
<protein>
    <submittedName>
        <fullName evidence="2">Uncharacterized protein</fullName>
    </submittedName>
</protein>
<proteinExistence type="predicted"/>
<keyword evidence="1" id="KW-1133">Transmembrane helix</keyword>
<reference evidence="2 3" key="1">
    <citation type="submission" date="2017-08" db="EMBL/GenBank/DDBJ databases">
        <title>Burning lignite coal seam in the remote Altai Mountains harbors a hydrogen-driven thermophilic microbial community.</title>
        <authorList>
            <person name="Kadnikov V.V."/>
            <person name="Mardanov A.V."/>
            <person name="Ivasenko D."/>
            <person name="Beletsky A.V."/>
            <person name="Karnachuk O.V."/>
            <person name="Ravin N.V."/>
        </authorList>
    </citation>
    <scope>NUCLEOTIDE SEQUENCE [LARGE SCALE GENOMIC DNA]</scope>
    <source>
        <strain evidence="2">AL31</strain>
    </source>
</reference>